<dbReference type="SUPFAM" id="SSF53850">
    <property type="entry name" value="Periplasmic binding protein-like II"/>
    <property type="match status" value="1"/>
</dbReference>
<evidence type="ECO:0000313" key="7">
    <source>
        <dbReference type="Proteomes" id="UP001272097"/>
    </source>
</evidence>
<dbReference type="PANTHER" id="PTHR30222:SF17">
    <property type="entry name" value="SPERMIDINE_PUTRESCINE-BINDING PERIPLASMIC PROTEIN"/>
    <property type="match status" value="1"/>
</dbReference>
<feature type="signal peptide" evidence="5">
    <location>
        <begin position="1"/>
        <end position="31"/>
    </location>
</feature>
<dbReference type="Proteomes" id="UP001272097">
    <property type="component" value="Unassembled WGS sequence"/>
</dbReference>
<dbReference type="CDD" id="cd13588">
    <property type="entry name" value="PBP2_polyamine_1"/>
    <property type="match status" value="1"/>
</dbReference>
<evidence type="ECO:0000256" key="1">
    <source>
        <dbReference type="ARBA" id="ARBA00004418"/>
    </source>
</evidence>
<comment type="caution">
    <text evidence="6">The sequence shown here is derived from an EMBL/GenBank/DDBJ whole genome shotgun (WGS) entry which is preliminary data.</text>
</comment>
<reference evidence="6 7" key="1">
    <citation type="submission" date="2023-08" db="EMBL/GenBank/DDBJ databases">
        <title>Implementing the SeqCode for naming new Mesorhizobium species isolated from Vachellia karroo root nodules.</title>
        <authorList>
            <person name="Van Lill M."/>
        </authorList>
    </citation>
    <scope>NUCLEOTIDE SEQUENCE [LARGE SCALE GENOMIC DNA]</scope>
    <source>
        <strain evidence="6 7">VK3E</strain>
    </source>
</reference>
<evidence type="ECO:0000256" key="2">
    <source>
        <dbReference type="ARBA" id="ARBA00022448"/>
    </source>
</evidence>
<dbReference type="InterPro" id="IPR001188">
    <property type="entry name" value="Sperm_putr-bd"/>
</dbReference>
<dbReference type="InterPro" id="IPR006059">
    <property type="entry name" value="SBP"/>
</dbReference>
<dbReference type="PANTHER" id="PTHR30222">
    <property type="entry name" value="SPERMIDINE/PUTRESCINE-BINDING PERIPLASMIC PROTEIN"/>
    <property type="match status" value="1"/>
</dbReference>
<dbReference type="PRINTS" id="PR00909">
    <property type="entry name" value="SPERMDNBNDNG"/>
</dbReference>
<keyword evidence="7" id="KW-1185">Reference proteome</keyword>
<evidence type="ECO:0000256" key="5">
    <source>
        <dbReference type="SAM" id="SignalP"/>
    </source>
</evidence>
<keyword evidence="4" id="KW-0574">Periplasm</keyword>
<sequence>MRMSKLTAFLTATAVFVSAFTVCAFPLAAQAAEEVHVLNWKGYGADEPWAVANFEKATGFKVVNDFFNSEQEMLTKIRTNPGLYDVVMINAAFNDQAMAGKLIQPIDVSKLSNYADIAKDKAGSPMLNHDGKVYGVPWVWGLTALAINEKSFDKPPTSITEMWNPAHKGRVIIRDDAVEAVQFGALASGQNINDIKDMEAVKAKLTSLMPQIKTFWSSENDWNQMVASNQIDIGTYWSGSADRAKTHFKLPVSLVIPQEGSVAWLDAFSIPVGSKNVAGAEAFINYMIDPKFYVEWVTKVGAPVSANTKAVDALPEDAFNRKVMGDPEVAKRIQFQAPITDEQREKYLALWQELKVNVK</sequence>
<gene>
    <name evidence="6" type="ORF">RFM51_16950</name>
</gene>
<organism evidence="6 7">
    <name type="scientific">Mesorhizobium australafricanum</name>
    <dbReference type="NCBI Taxonomy" id="3072311"/>
    <lineage>
        <taxon>Bacteria</taxon>
        <taxon>Pseudomonadati</taxon>
        <taxon>Pseudomonadota</taxon>
        <taxon>Alphaproteobacteria</taxon>
        <taxon>Hyphomicrobiales</taxon>
        <taxon>Phyllobacteriaceae</taxon>
        <taxon>Mesorhizobium</taxon>
    </lineage>
</organism>
<evidence type="ECO:0000256" key="4">
    <source>
        <dbReference type="ARBA" id="ARBA00022764"/>
    </source>
</evidence>
<name>A0ABU4WZ05_9HYPH</name>
<dbReference type="Gene3D" id="3.40.190.10">
    <property type="entry name" value="Periplasmic binding protein-like II"/>
    <property type="match status" value="2"/>
</dbReference>
<evidence type="ECO:0000256" key="3">
    <source>
        <dbReference type="ARBA" id="ARBA00022729"/>
    </source>
</evidence>
<proteinExistence type="predicted"/>
<feature type="chain" id="PRO_5045804580" evidence="5">
    <location>
        <begin position="32"/>
        <end position="359"/>
    </location>
</feature>
<keyword evidence="2" id="KW-0813">Transport</keyword>
<dbReference type="Pfam" id="PF13416">
    <property type="entry name" value="SBP_bac_8"/>
    <property type="match status" value="1"/>
</dbReference>
<protein>
    <submittedName>
        <fullName evidence="6">ABC transporter substrate-binding protein</fullName>
    </submittedName>
</protein>
<comment type="subcellular location">
    <subcellularLocation>
        <location evidence="1">Periplasm</location>
    </subcellularLocation>
</comment>
<accession>A0ABU4WZ05</accession>
<dbReference type="EMBL" id="JAVIIS010000023">
    <property type="protein sequence ID" value="MDX8441283.1"/>
    <property type="molecule type" value="Genomic_DNA"/>
</dbReference>
<keyword evidence="3 5" id="KW-0732">Signal</keyword>
<evidence type="ECO:0000313" key="6">
    <source>
        <dbReference type="EMBL" id="MDX8441283.1"/>
    </source>
</evidence>
<dbReference type="RefSeq" id="WP_320215239.1">
    <property type="nucleotide sequence ID" value="NZ_JAVIIS010000023.1"/>
</dbReference>